<accession>A0A8J2JVI1</accession>
<feature type="region of interest" description="Disordered" evidence="1">
    <location>
        <begin position="1"/>
        <end position="50"/>
    </location>
</feature>
<dbReference type="Proteomes" id="UP000708208">
    <property type="component" value="Unassembled WGS sequence"/>
</dbReference>
<protein>
    <submittedName>
        <fullName evidence="2">Uncharacterized protein</fullName>
    </submittedName>
</protein>
<keyword evidence="3" id="KW-1185">Reference proteome</keyword>
<reference evidence="2" key="1">
    <citation type="submission" date="2021-06" db="EMBL/GenBank/DDBJ databases">
        <authorList>
            <person name="Hodson N. C."/>
            <person name="Mongue J. A."/>
            <person name="Jaron S. K."/>
        </authorList>
    </citation>
    <scope>NUCLEOTIDE SEQUENCE</scope>
</reference>
<gene>
    <name evidence="2" type="ORF">AFUS01_LOCUS16167</name>
</gene>
<dbReference type="AlphaFoldDB" id="A0A8J2JVI1"/>
<evidence type="ECO:0000256" key="1">
    <source>
        <dbReference type="SAM" id="MobiDB-lite"/>
    </source>
</evidence>
<organism evidence="2 3">
    <name type="scientific">Allacma fusca</name>
    <dbReference type="NCBI Taxonomy" id="39272"/>
    <lineage>
        <taxon>Eukaryota</taxon>
        <taxon>Metazoa</taxon>
        <taxon>Ecdysozoa</taxon>
        <taxon>Arthropoda</taxon>
        <taxon>Hexapoda</taxon>
        <taxon>Collembola</taxon>
        <taxon>Symphypleona</taxon>
        <taxon>Sminthuridae</taxon>
        <taxon>Allacma</taxon>
    </lineage>
</organism>
<proteinExistence type="predicted"/>
<sequence length="279" mass="31277">KSVFDRNTWKMFSGPRSNRQDRTTMGRGRGTPTALLGTKAGLGYGTPVKNQSRGMTLKEKLHILENLKESEDGDGTDVFKTLLKVITAKDEPEPTPGLSLKQEASLMKRINFDAEMSSSNGDSRDVPNDLEYLKVISETLEQAESGKRLCNDLFEAQLVSEFNKEVKLGQLMEMMENQIIPSLEKLFKDPIRIHDIIRQAPPENALACKVEDQEQLVESFKTLSKNCEQLRKFLSDEPGHQFDLQAQIASLVLEVSAISIVNIPVDISHEIQGLYTLLL</sequence>
<dbReference type="EMBL" id="CAJVCH010146932">
    <property type="protein sequence ID" value="CAG7727317.1"/>
    <property type="molecule type" value="Genomic_DNA"/>
</dbReference>
<name>A0A8J2JVI1_9HEXA</name>
<feature type="non-terminal residue" evidence="2">
    <location>
        <position position="1"/>
    </location>
</feature>
<evidence type="ECO:0000313" key="3">
    <source>
        <dbReference type="Proteomes" id="UP000708208"/>
    </source>
</evidence>
<evidence type="ECO:0000313" key="2">
    <source>
        <dbReference type="EMBL" id="CAG7727317.1"/>
    </source>
</evidence>
<comment type="caution">
    <text evidence="2">The sequence shown here is derived from an EMBL/GenBank/DDBJ whole genome shotgun (WGS) entry which is preliminary data.</text>
</comment>